<evidence type="ECO:0000313" key="4">
    <source>
        <dbReference type="Proteomes" id="UP000006728"/>
    </source>
</evidence>
<dbReference type="Pfam" id="PF00496">
    <property type="entry name" value="SBP_bac_5"/>
    <property type="match status" value="1"/>
</dbReference>
<gene>
    <name evidence="3" type="ordered locus">SACE_1274</name>
</gene>
<accession>A4F974</accession>
<dbReference type="InterPro" id="IPR030678">
    <property type="entry name" value="Peptide/Ni-bd"/>
</dbReference>
<keyword evidence="1" id="KW-0732">Signal</keyword>
<feature type="domain" description="Solute-binding protein family 5" evidence="2">
    <location>
        <begin position="91"/>
        <end position="446"/>
    </location>
</feature>
<protein>
    <submittedName>
        <fullName evidence="3">ABC-transport protein, solute-binding component</fullName>
    </submittedName>
</protein>
<dbReference type="PANTHER" id="PTHR30290:SF38">
    <property type="entry name" value="D,D-DIPEPTIDE-BINDING PERIPLASMIC PROTEIN DDPA-RELATED"/>
    <property type="match status" value="1"/>
</dbReference>
<dbReference type="CDD" id="cd08511">
    <property type="entry name" value="PBP2_NikA_DppA_OppA_like_5"/>
    <property type="match status" value="1"/>
</dbReference>
<dbReference type="GO" id="GO:0043190">
    <property type="term" value="C:ATP-binding cassette (ABC) transporter complex"/>
    <property type="evidence" value="ECO:0007669"/>
    <property type="project" value="InterPro"/>
</dbReference>
<dbReference type="PIRSF" id="PIRSF002741">
    <property type="entry name" value="MppA"/>
    <property type="match status" value="1"/>
</dbReference>
<proteinExistence type="predicted"/>
<organism evidence="3 4">
    <name type="scientific">Saccharopolyspora erythraea (strain ATCC 11635 / DSM 40517 / JCM 4748 / NBRC 13426 / NCIMB 8594 / NRRL 2338)</name>
    <dbReference type="NCBI Taxonomy" id="405948"/>
    <lineage>
        <taxon>Bacteria</taxon>
        <taxon>Bacillati</taxon>
        <taxon>Actinomycetota</taxon>
        <taxon>Actinomycetes</taxon>
        <taxon>Pseudonocardiales</taxon>
        <taxon>Pseudonocardiaceae</taxon>
        <taxon>Saccharopolyspora</taxon>
    </lineage>
</organism>
<name>A4F974_SACEN</name>
<dbReference type="Gene3D" id="3.90.76.10">
    <property type="entry name" value="Dipeptide-binding Protein, Domain 1"/>
    <property type="match status" value="1"/>
</dbReference>
<sequence length="537" mass="58127">MRERSGRYAMAAVLAAVCATTGCAPLVDVERTAAELRTSVQAPTVRGGEAVIALDQEPDRLDPTLATTLAGRQVFAGLCEKLYDVDQAGRIVPQLATELPRASADGRELTIPLRPGVRFNDGTPFDAAAVKRSLDRHRELDGSSRRVELSAVASVEVADPATVRLRLTTPSAPLPSVLADRAGMVMSPAQLDRLGENFSDHPVCVGPFEFVERVAQDRIVLRRSDFYYGRDHVMLDRLVYRAVPDDNIRLANLRSGEFDVVWEAGPPEVPILARDSDVVLLNTPSVQYMGITVNIANVGGSTGPVPGPLAADPRVREALSLSIDRATLNKISFNGLYRPACGPIPPTSEFATPRTQACPPHDVGRARRLLAEAGVRTPLRVELMLANDSAQNRTGQVIQAMAARAGFDVVLRPTESTSAIAAAKKGRFETFLIGWSGRPDPDGNIAVMHTEGSPQNYSGHSTPETDALIARAAAEQNPDRRRGLYELVVEDLHERNNVIYLYRQQYYTAHSADLAGVAVYPDGIMRMAGAGYRAHEG</sequence>
<dbReference type="InterPro" id="IPR000914">
    <property type="entry name" value="SBP_5_dom"/>
</dbReference>
<dbReference type="Proteomes" id="UP000006728">
    <property type="component" value="Chromosome"/>
</dbReference>
<dbReference type="InterPro" id="IPR039424">
    <property type="entry name" value="SBP_5"/>
</dbReference>
<dbReference type="Gene3D" id="3.10.105.10">
    <property type="entry name" value="Dipeptide-binding Protein, Domain 3"/>
    <property type="match status" value="1"/>
</dbReference>
<dbReference type="PANTHER" id="PTHR30290">
    <property type="entry name" value="PERIPLASMIC BINDING COMPONENT OF ABC TRANSPORTER"/>
    <property type="match status" value="1"/>
</dbReference>
<dbReference type="GO" id="GO:1904680">
    <property type="term" value="F:peptide transmembrane transporter activity"/>
    <property type="evidence" value="ECO:0007669"/>
    <property type="project" value="TreeGrafter"/>
</dbReference>
<dbReference type="AlphaFoldDB" id="A4F974"/>
<keyword evidence="4" id="KW-1185">Reference proteome</keyword>
<dbReference type="eggNOG" id="COG0747">
    <property type="taxonomic scope" value="Bacteria"/>
</dbReference>
<evidence type="ECO:0000259" key="2">
    <source>
        <dbReference type="Pfam" id="PF00496"/>
    </source>
</evidence>
<dbReference type="SUPFAM" id="SSF53850">
    <property type="entry name" value="Periplasmic binding protein-like II"/>
    <property type="match status" value="1"/>
</dbReference>
<dbReference type="GO" id="GO:0015833">
    <property type="term" value="P:peptide transport"/>
    <property type="evidence" value="ECO:0007669"/>
    <property type="project" value="TreeGrafter"/>
</dbReference>
<evidence type="ECO:0000313" key="3">
    <source>
        <dbReference type="EMBL" id="CAM00599.1"/>
    </source>
</evidence>
<dbReference type="PROSITE" id="PS51257">
    <property type="entry name" value="PROKAR_LIPOPROTEIN"/>
    <property type="match status" value="1"/>
</dbReference>
<dbReference type="STRING" id="405948.SACE_1274"/>
<evidence type="ECO:0000256" key="1">
    <source>
        <dbReference type="ARBA" id="ARBA00022729"/>
    </source>
</evidence>
<dbReference type="EMBL" id="AM420293">
    <property type="protein sequence ID" value="CAM00599.1"/>
    <property type="molecule type" value="Genomic_DNA"/>
</dbReference>
<dbReference type="HOGENOM" id="CLU_017028_7_3_11"/>
<reference evidence="3 4" key="1">
    <citation type="journal article" date="2007" name="Nat. Biotechnol.">
        <title>Complete genome sequence of the erythromycin-producing bacterium Saccharopolyspora erythraea NRRL23338.</title>
        <authorList>
            <person name="Oliynyk M."/>
            <person name="Samborskyy M."/>
            <person name="Lester J.B."/>
            <person name="Mironenko T."/>
            <person name="Scott N."/>
            <person name="Dickens S."/>
            <person name="Haydock S.F."/>
            <person name="Leadlay P.F."/>
        </authorList>
    </citation>
    <scope>NUCLEOTIDE SEQUENCE [LARGE SCALE GENOMIC DNA]</scope>
    <source>
        <strain evidence="4">ATCC 11635 / DSM 40517 / JCM 4748 / NBRC 13426 / NCIMB 8594 / NRRL 2338</strain>
    </source>
</reference>
<dbReference type="GO" id="GO:0042597">
    <property type="term" value="C:periplasmic space"/>
    <property type="evidence" value="ECO:0007669"/>
    <property type="project" value="UniProtKB-ARBA"/>
</dbReference>
<dbReference type="Gene3D" id="3.40.190.10">
    <property type="entry name" value="Periplasmic binding protein-like II"/>
    <property type="match status" value="1"/>
</dbReference>
<dbReference type="KEGG" id="sen:SACE_1274"/>